<reference evidence="2" key="1">
    <citation type="submission" date="2018-05" db="EMBL/GenBank/DDBJ databases">
        <authorList>
            <person name="Lanie J.A."/>
            <person name="Ng W.-L."/>
            <person name="Kazmierczak K.M."/>
            <person name="Andrzejewski T.M."/>
            <person name="Davidsen T.M."/>
            <person name="Wayne K.J."/>
            <person name="Tettelin H."/>
            <person name="Glass J.I."/>
            <person name="Rusch D."/>
            <person name="Podicherti R."/>
            <person name="Tsui H.-C.T."/>
            <person name="Winkler M.E."/>
        </authorList>
    </citation>
    <scope>NUCLEOTIDE SEQUENCE</scope>
</reference>
<gene>
    <name evidence="2" type="ORF">METZ01_LOCUS383128</name>
</gene>
<organism evidence="2">
    <name type="scientific">marine metagenome</name>
    <dbReference type="NCBI Taxonomy" id="408172"/>
    <lineage>
        <taxon>unclassified sequences</taxon>
        <taxon>metagenomes</taxon>
        <taxon>ecological metagenomes</taxon>
    </lineage>
</organism>
<accession>A0A382U7L6</accession>
<evidence type="ECO:0000313" key="2">
    <source>
        <dbReference type="EMBL" id="SVD30274.1"/>
    </source>
</evidence>
<protein>
    <submittedName>
        <fullName evidence="2">Uncharacterized protein</fullName>
    </submittedName>
</protein>
<dbReference type="EMBL" id="UINC01142125">
    <property type="protein sequence ID" value="SVD30274.1"/>
    <property type="molecule type" value="Genomic_DNA"/>
</dbReference>
<dbReference type="AlphaFoldDB" id="A0A382U7L6"/>
<keyword evidence="1" id="KW-0812">Transmembrane</keyword>
<evidence type="ECO:0000256" key="1">
    <source>
        <dbReference type="SAM" id="Phobius"/>
    </source>
</evidence>
<feature type="transmembrane region" description="Helical" evidence="1">
    <location>
        <begin position="6"/>
        <end position="27"/>
    </location>
</feature>
<keyword evidence="1" id="KW-1133">Transmembrane helix</keyword>
<sequence length="47" mass="4947">MSEVLWFAVICGGVALIYGIFTARSVISADPGSEKMQEISNAVQEGA</sequence>
<proteinExistence type="predicted"/>
<name>A0A382U7L6_9ZZZZ</name>
<feature type="non-terminal residue" evidence="2">
    <location>
        <position position="47"/>
    </location>
</feature>
<keyword evidence="1" id="KW-0472">Membrane</keyword>